<dbReference type="InterPro" id="IPR001604">
    <property type="entry name" value="Endo_G_ENPP1-like_dom"/>
</dbReference>
<evidence type="ECO:0000256" key="5">
    <source>
        <dbReference type="ARBA" id="ARBA00022759"/>
    </source>
</evidence>
<dbReference type="AlphaFoldDB" id="A0A504YFI8"/>
<feature type="domain" description="ENPP1-3/EXOG-like endonuclease/phosphodiesterase" evidence="11">
    <location>
        <begin position="82"/>
        <end position="293"/>
    </location>
</feature>
<dbReference type="InterPro" id="IPR040255">
    <property type="entry name" value="Non-specific_endonuclease"/>
</dbReference>
<evidence type="ECO:0000256" key="1">
    <source>
        <dbReference type="ARBA" id="ARBA00001946"/>
    </source>
</evidence>
<dbReference type="GO" id="GO:0004521">
    <property type="term" value="F:RNA endonuclease activity"/>
    <property type="evidence" value="ECO:0007669"/>
    <property type="project" value="TreeGrafter"/>
</dbReference>
<dbReference type="CDD" id="cd00091">
    <property type="entry name" value="NUC"/>
    <property type="match status" value="1"/>
</dbReference>
<dbReference type="STRING" id="46835.A0A504YFI8"/>
<dbReference type="Pfam" id="PF01223">
    <property type="entry name" value="Endonuclease_NS"/>
    <property type="match status" value="1"/>
</dbReference>
<keyword evidence="14" id="KW-1185">Reference proteome</keyword>
<evidence type="ECO:0000313" key="13">
    <source>
        <dbReference type="EMBL" id="TPP59009.1"/>
    </source>
</evidence>
<dbReference type="InterPro" id="IPR020821">
    <property type="entry name" value="ENPP1-3/EXOG-like_nuc-like"/>
</dbReference>
<accession>A0A504YFI8</accession>
<evidence type="ECO:0000256" key="9">
    <source>
        <dbReference type="PIRSR" id="PIRSR640255-2"/>
    </source>
</evidence>
<keyword evidence="5 10" id="KW-0255">Endonuclease</keyword>
<dbReference type="Proteomes" id="UP000316759">
    <property type="component" value="Unassembled WGS sequence"/>
</dbReference>
<keyword evidence="7" id="KW-0460">Magnesium</keyword>
<comment type="caution">
    <text evidence="13">The sequence shown here is derived from an EMBL/GenBank/DDBJ whole genome shotgun (WGS) entry which is preliminary data.</text>
</comment>
<dbReference type="OrthoDB" id="5418055at2759"/>
<comment type="similarity">
    <text evidence="2 10">Belongs to the DNA/RNA non-specific endonuclease family.</text>
</comment>
<dbReference type="GO" id="GO:0003676">
    <property type="term" value="F:nucleic acid binding"/>
    <property type="evidence" value="ECO:0007669"/>
    <property type="project" value="InterPro"/>
</dbReference>
<organism evidence="13 14">
    <name type="scientific">Fasciola gigantica</name>
    <name type="common">Giant liver fluke</name>
    <dbReference type="NCBI Taxonomy" id="46835"/>
    <lineage>
        <taxon>Eukaryota</taxon>
        <taxon>Metazoa</taxon>
        <taxon>Spiralia</taxon>
        <taxon>Lophotrochozoa</taxon>
        <taxon>Platyhelminthes</taxon>
        <taxon>Trematoda</taxon>
        <taxon>Digenea</taxon>
        <taxon>Plagiorchiida</taxon>
        <taxon>Echinostomata</taxon>
        <taxon>Echinostomatoidea</taxon>
        <taxon>Fasciolidae</taxon>
        <taxon>Fasciola</taxon>
    </lineage>
</organism>
<feature type="active site" description="Proton acceptor" evidence="8">
    <location>
        <position position="149"/>
    </location>
</feature>
<keyword evidence="4 9" id="KW-0479">Metal-binding</keyword>
<dbReference type="InterPro" id="IPR044929">
    <property type="entry name" value="DNA/RNA_non-sp_Endonuclease_sf"/>
</dbReference>
<name>A0A504YFI8_FASGI</name>
<protein>
    <recommendedName>
        <fullName evidence="10">Endonuclease</fullName>
        <ecNumber evidence="10">3.1.30.-</ecNumber>
    </recommendedName>
</protein>
<dbReference type="InterPro" id="IPR044925">
    <property type="entry name" value="His-Me_finger_sf"/>
</dbReference>
<feature type="binding site" evidence="9">
    <location>
        <position position="181"/>
    </location>
    <ligand>
        <name>Mg(2+)</name>
        <dbReference type="ChEBI" id="CHEBI:18420"/>
        <note>catalytic</note>
    </ligand>
</feature>
<evidence type="ECO:0000256" key="8">
    <source>
        <dbReference type="PIRSR" id="PIRSR640255-1"/>
    </source>
</evidence>
<evidence type="ECO:0000259" key="12">
    <source>
        <dbReference type="SMART" id="SM00892"/>
    </source>
</evidence>
<dbReference type="PANTHER" id="PTHR13966">
    <property type="entry name" value="ENDONUCLEASE RELATED"/>
    <property type="match status" value="1"/>
</dbReference>
<evidence type="ECO:0000256" key="10">
    <source>
        <dbReference type="RuleBase" id="RU366055"/>
    </source>
</evidence>
<gene>
    <name evidence="13" type="ORF">FGIG_04050</name>
</gene>
<evidence type="ECO:0000313" key="14">
    <source>
        <dbReference type="Proteomes" id="UP000316759"/>
    </source>
</evidence>
<dbReference type="GO" id="GO:0005743">
    <property type="term" value="C:mitochondrial inner membrane"/>
    <property type="evidence" value="ECO:0007669"/>
    <property type="project" value="TreeGrafter"/>
</dbReference>
<keyword evidence="6 10" id="KW-0378">Hydrolase</keyword>
<dbReference type="GO" id="GO:0000014">
    <property type="term" value="F:single-stranded DNA endodeoxyribonuclease activity"/>
    <property type="evidence" value="ECO:0007669"/>
    <property type="project" value="TreeGrafter"/>
</dbReference>
<evidence type="ECO:0000256" key="7">
    <source>
        <dbReference type="ARBA" id="ARBA00022842"/>
    </source>
</evidence>
<comment type="cofactor">
    <cofactor evidence="1 10">
        <name>Mg(2+)</name>
        <dbReference type="ChEBI" id="CHEBI:18420"/>
    </cofactor>
</comment>
<dbReference type="GO" id="GO:0005634">
    <property type="term" value="C:nucleus"/>
    <property type="evidence" value="ECO:0007669"/>
    <property type="project" value="TreeGrafter"/>
</dbReference>
<dbReference type="GO" id="GO:0046872">
    <property type="term" value="F:metal ion binding"/>
    <property type="evidence" value="ECO:0007669"/>
    <property type="project" value="UniProtKB-KW"/>
</dbReference>
<dbReference type="PROSITE" id="PS01070">
    <property type="entry name" value="NUCLEASE_NON_SPEC"/>
    <property type="match status" value="1"/>
</dbReference>
<proteinExistence type="inferred from homology"/>
<dbReference type="Gene3D" id="3.40.570.10">
    <property type="entry name" value="Extracellular Endonuclease, subunit A"/>
    <property type="match status" value="1"/>
</dbReference>
<dbReference type="SMART" id="SM00892">
    <property type="entry name" value="Endonuclease_NS"/>
    <property type="match status" value="1"/>
</dbReference>
<dbReference type="GO" id="GO:0006309">
    <property type="term" value="P:apoptotic DNA fragmentation"/>
    <property type="evidence" value="ECO:0007669"/>
    <property type="project" value="TreeGrafter"/>
</dbReference>
<keyword evidence="3 10" id="KW-0540">Nuclease</keyword>
<feature type="domain" description="DNA/RNA non-specific endonuclease/pyrophosphatase/phosphodiesterase" evidence="12">
    <location>
        <begin position="81"/>
        <end position="293"/>
    </location>
</feature>
<dbReference type="SUPFAM" id="SSF54060">
    <property type="entry name" value="His-Me finger endonucleases"/>
    <property type="match status" value="1"/>
</dbReference>
<sequence>MHRLFRGYEFLKAGLYTTIGVAVAVQFSHTTDRAQFVDTVNAAEVVIPQLASPFSGSGPVALSQSKPMNSVGLPASGYLRVFDGYLCAYDRRNRIPLWVMEHLNPTKLMKDSTDAVDRRQFEFYEDLAEIEMFRSTNADYLGSGYDRGHMAAAGNHRFEHSAMGQTFILSNIAPQVGVGFNRHAWNDLEKYVRAIARKANNVVVVTGPLFLPRVERGKKIVTYEVIGPNNVAVPTHFFKAIAIQETEHGPWRSVAWVLPNAQLPEKVNLKQFQVPLSAVERNAGLKIFPNLPS</sequence>
<evidence type="ECO:0000256" key="4">
    <source>
        <dbReference type="ARBA" id="ARBA00022723"/>
    </source>
</evidence>
<dbReference type="PANTHER" id="PTHR13966:SF5">
    <property type="entry name" value="ENDONUCLEASE G, MITOCHONDRIAL"/>
    <property type="match status" value="1"/>
</dbReference>
<evidence type="ECO:0000256" key="6">
    <source>
        <dbReference type="ARBA" id="ARBA00022801"/>
    </source>
</evidence>
<evidence type="ECO:0000259" key="11">
    <source>
        <dbReference type="SMART" id="SM00477"/>
    </source>
</evidence>
<dbReference type="InterPro" id="IPR018524">
    <property type="entry name" value="DNA/RNA_endonuclease_AS"/>
</dbReference>
<evidence type="ECO:0000256" key="2">
    <source>
        <dbReference type="ARBA" id="ARBA00010052"/>
    </source>
</evidence>
<dbReference type="SMART" id="SM00477">
    <property type="entry name" value="NUC"/>
    <property type="match status" value="1"/>
</dbReference>
<dbReference type="EC" id="3.1.30.-" evidence="10"/>
<dbReference type="EMBL" id="SUNJ01011287">
    <property type="protein sequence ID" value="TPP59009.1"/>
    <property type="molecule type" value="Genomic_DNA"/>
</dbReference>
<reference evidence="13 14" key="1">
    <citation type="submission" date="2019-04" db="EMBL/GenBank/DDBJ databases">
        <title>Annotation for the trematode Fasciola gigantica.</title>
        <authorList>
            <person name="Choi Y.-J."/>
        </authorList>
    </citation>
    <scope>NUCLEOTIDE SEQUENCE [LARGE SCALE GENOMIC DNA]</scope>
    <source>
        <strain evidence="13">Uganda_cow_1</strain>
    </source>
</reference>
<evidence type="ECO:0000256" key="3">
    <source>
        <dbReference type="ARBA" id="ARBA00022722"/>
    </source>
</evidence>